<name>A0A820IRL0_9BILA</name>
<dbReference type="AlphaFoldDB" id="A0A820IRL0"/>
<comment type="caution">
    <text evidence="1">The sequence shown here is derived from an EMBL/GenBank/DDBJ whole genome shotgun (WGS) entry which is preliminary data.</text>
</comment>
<accession>A0A820IRL0</accession>
<reference evidence="1" key="1">
    <citation type="submission" date="2021-02" db="EMBL/GenBank/DDBJ databases">
        <authorList>
            <person name="Nowell W R."/>
        </authorList>
    </citation>
    <scope>NUCLEOTIDE SEQUENCE</scope>
</reference>
<dbReference type="Proteomes" id="UP000663866">
    <property type="component" value="Unassembled WGS sequence"/>
</dbReference>
<dbReference type="EMBL" id="CAJOBG010017326">
    <property type="protein sequence ID" value="CAF4311020.1"/>
    <property type="molecule type" value="Genomic_DNA"/>
</dbReference>
<sequence>MSSPSSEANVSCEICEDAKCKKCTTQHIMEAEELWDPIANSAMDLYDKK</sequence>
<organism evidence="1 2">
    <name type="scientific">Rotaria magnacalcarata</name>
    <dbReference type="NCBI Taxonomy" id="392030"/>
    <lineage>
        <taxon>Eukaryota</taxon>
        <taxon>Metazoa</taxon>
        <taxon>Spiralia</taxon>
        <taxon>Gnathifera</taxon>
        <taxon>Rotifera</taxon>
        <taxon>Eurotatoria</taxon>
        <taxon>Bdelloidea</taxon>
        <taxon>Philodinida</taxon>
        <taxon>Philodinidae</taxon>
        <taxon>Rotaria</taxon>
    </lineage>
</organism>
<evidence type="ECO:0000313" key="2">
    <source>
        <dbReference type="Proteomes" id="UP000663866"/>
    </source>
</evidence>
<proteinExistence type="predicted"/>
<protein>
    <submittedName>
        <fullName evidence="1">Uncharacterized protein</fullName>
    </submittedName>
</protein>
<gene>
    <name evidence="1" type="ORF">OVN521_LOCUS31650</name>
</gene>
<feature type="non-terminal residue" evidence="1">
    <location>
        <position position="49"/>
    </location>
</feature>
<evidence type="ECO:0000313" key="1">
    <source>
        <dbReference type="EMBL" id="CAF4311020.1"/>
    </source>
</evidence>
<keyword evidence="2" id="KW-1185">Reference proteome</keyword>